<feature type="compositionally biased region" description="Low complexity" evidence="1">
    <location>
        <begin position="304"/>
        <end position="315"/>
    </location>
</feature>
<dbReference type="RefSeq" id="WP_115154978.1">
    <property type="nucleotide sequence ID" value="NZ_CAKMAM010000004.1"/>
</dbReference>
<dbReference type="Pfam" id="PF15983">
    <property type="entry name" value="DUF4767"/>
    <property type="match status" value="1"/>
</dbReference>
<dbReference type="AlphaFoldDB" id="A0ABD7X6D7"/>
<feature type="region of interest" description="Disordered" evidence="1">
    <location>
        <begin position="287"/>
        <end position="315"/>
    </location>
</feature>
<feature type="region of interest" description="Disordered" evidence="1">
    <location>
        <begin position="26"/>
        <end position="62"/>
    </location>
</feature>
<feature type="region of interest" description="Disordered" evidence="1">
    <location>
        <begin position="197"/>
        <end position="219"/>
    </location>
</feature>
<dbReference type="PROSITE" id="PS51257">
    <property type="entry name" value="PROKAR_LIPOPROTEIN"/>
    <property type="match status" value="1"/>
</dbReference>
<dbReference type="InterPro" id="IPR031927">
    <property type="entry name" value="DUF4767"/>
</dbReference>
<reference evidence="4 5" key="1">
    <citation type="submission" date="2023-02" db="EMBL/GenBank/DDBJ databases">
        <title>Comparative genomics and fermentation flavor characterization of five lactic acid bacteria reveal flavor biosynthesis metabolic pathways in fermented muskmelon puree.</title>
        <authorList>
            <person name="Yuan L."/>
            <person name="Li M."/>
            <person name="Xu X."/>
            <person name="Lao F."/>
            <person name="Wu J."/>
        </authorList>
    </citation>
    <scope>NUCLEOTIDE SEQUENCE [LARGE SCALE GENOMIC DNA]</scope>
    <source>
        <strain evidence="4 5">Ca-4</strain>
    </source>
</reference>
<gene>
    <name evidence="4" type="ORF">PWB86_07125</name>
</gene>
<evidence type="ECO:0000313" key="5">
    <source>
        <dbReference type="Proteomes" id="UP001214131"/>
    </source>
</evidence>
<dbReference type="EMBL" id="CP118739">
    <property type="protein sequence ID" value="WEA56958.1"/>
    <property type="molecule type" value="Genomic_DNA"/>
</dbReference>
<sequence>MKKIISTALLAIIPLTLVGCTNNGNSKSNASSSTGSTTKVISHQADDGSGSVHGKSVKDSSLWNNNKDNQLANFMVSWGKSMNQSYTQCTPNRNTTYTGLHYPNDFTDNKMAFNDRHLSAGWSTDGSDAHDVNVVAIYEDTNGGSTVGGRIYLFAIQNNSPVVYYTEQNQGTPDRLVHFETTQNTDLTNEFKKLVTNKKLNPETTNSNRSTKSESTSAPLTFDEGMQILQQSNYKNYLNESPKLVSSDKQQLVISSLAGAKGINYFTLTLEKNKQIKIHAEMGSIEGGPRNQFNATDHVPEYQTVTRSTTSNSNS</sequence>
<feature type="compositionally biased region" description="Polar residues" evidence="1">
    <location>
        <begin position="198"/>
        <end position="219"/>
    </location>
</feature>
<evidence type="ECO:0000256" key="2">
    <source>
        <dbReference type="SAM" id="SignalP"/>
    </source>
</evidence>
<keyword evidence="2" id="KW-0732">Signal</keyword>
<dbReference type="Proteomes" id="UP001214131">
    <property type="component" value="Chromosome"/>
</dbReference>
<feature type="signal peptide" evidence="2">
    <location>
        <begin position="1"/>
        <end position="19"/>
    </location>
</feature>
<evidence type="ECO:0000256" key="1">
    <source>
        <dbReference type="SAM" id="MobiDB-lite"/>
    </source>
</evidence>
<evidence type="ECO:0000313" key="4">
    <source>
        <dbReference type="EMBL" id="WEA56958.1"/>
    </source>
</evidence>
<feature type="domain" description="DUF4767" evidence="3">
    <location>
        <begin position="61"/>
        <end position="195"/>
    </location>
</feature>
<feature type="chain" id="PRO_5044850075" evidence="2">
    <location>
        <begin position="20"/>
        <end position="315"/>
    </location>
</feature>
<evidence type="ECO:0000259" key="3">
    <source>
        <dbReference type="Pfam" id="PF15983"/>
    </source>
</evidence>
<feature type="compositionally biased region" description="Low complexity" evidence="1">
    <location>
        <begin position="26"/>
        <end position="39"/>
    </location>
</feature>
<accession>A0ABD7X6D7</accession>
<proteinExistence type="predicted"/>
<organism evidence="4 5">
    <name type="scientific">Pediococcus pentosaceus</name>
    <dbReference type="NCBI Taxonomy" id="1255"/>
    <lineage>
        <taxon>Bacteria</taxon>
        <taxon>Bacillati</taxon>
        <taxon>Bacillota</taxon>
        <taxon>Bacilli</taxon>
        <taxon>Lactobacillales</taxon>
        <taxon>Lactobacillaceae</taxon>
        <taxon>Pediococcus</taxon>
    </lineage>
</organism>
<protein>
    <submittedName>
        <fullName evidence="4">DUF4767 domain-containing protein</fullName>
    </submittedName>
</protein>
<name>A0ABD7X6D7_PEDPE</name>